<evidence type="ECO:0000259" key="8">
    <source>
        <dbReference type="PROSITE" id="PS50885"/>
    </source>
</evidence>
<dbReference type="GO" id="GO:0000155">
    <property type="term" value="F:phosphorelay sensor kinase activity"/>
    <property type="evidence" value="ECO:0007669"/>
    <property type="project" value="InterPro"/>
</dbReference>
<dbReference type="Gene3D" id="3.30.565.10">
    <property type="entry name" value="Histidine kinase-like ATPase, C-terminal domain"/>
    <property type="match status" value="1"/>
</dbReference>
<dbReference type="Gene3D" id="6.10.340.10">
    <property type="match status" value="1"/>
</dbReference>
<evidence type="ECO:0000256" key="2">
    <source>
        <dbReference type="ARBA" id="ARBA00022475"/>
    </source>
</evidence>
<accession>A0A7X0VFW4</accession>
<evidence type="ECO:0000256" key="7">
    <source>
        <dbReference type="SAM" id="Phobius"/>
    </source>
</evidence>
<feature type="domain" description="HAMP" evidence="8">
    <location>
        <begin position="306"/>
        <end position="358"/>
    </location>
</feature>
<feature type="transmembrane region" description="Helical" evidence="7">
    <location>
        <begin position="285"/>
        <end position="304"/>
    </location>
</feature>
<evidence type="ECO:0000256" key="4">
    <source>
        <dbReference type="ARBA" id="ARBA00022679"/>
    </source>
</evidence>
<dbReference type="SUPFAM" id="SSF55874">
    <property type="entry name" value="ATPase domain of HSP90 chaperone/DNA topoisomerase II/histidine kinase"/>
    <property type="match status" value="1"/>
</dbReference>
<evidence type="ECO:0000313" key="9">
    <source>
        <dbReference type="EMBL" id="MBB6672472.1"/>
    </source>
</evidence>
<evidence type="ECO:0000256" key="5">
    <source>
        <dbReference type="ARBA" id="ARBA00022777"/>
    </source>
</evidence>
<dbReference type="InterPro" id="IPR050640">
    <property type="entry name" value="Bact_2-comp_sensor_kinase"/>
</dbReference>
<evidence type="ECO:0000256" key="6">
    <source>
        <dbReference type="ARBA" id="ARBA00023136"/>
    </source>
</evidence>
<comment type="caution">
    <text evidence="9">The sequence shown here is derived from an EMBL/GenBank/DDBJ whole genome shotgun (WGS) entry which is preliminary data.</text>
</comment>
<dbReference type="Pfam" id="PF06580">
    <property type="entry name" value="His_kinase"/>
    <property type="match status" value="1"/>
</dbReference>
<proteinExistence type="predicted"/>
<feature type="transmembrane region" description="Helical" evidence="7">
    <location>
        <begin position="15"/>
        <end position="37"/>
    </location>
</feature>
<keyword evidence="7" id="KW-0812">Transmembrane</keyword>
<dbReference type="InterPro" id="IPR003594">
    <property type="entry name" value="HATPase_dom"/>
</dbReference>
<comment type="subcellular location">
    <subcellularLocation>
        <location evidence="1">Cell membrane</location>
        <topology evidence="1">Multi-pass membrane protein</topology>
    </subcellularLocation>
</comment>
<evidence type="ECO:0000313" key="10">
    <source>
        <dbReference type="Proteomes" id="UP000547209"/>
    </source>
</evidence>
<keyword evidence="5 9" id="KW-0418">Kinase</keyword>
<dbReference type="InterPro" id="IPR010559">
    <property type="entry name" value="Sig_transdc_His_kin_internal"/>
</dbReference>
<keyword evidence="6 7" id="KW-0472">Membrane</keyword>
<keyword evidence="7" id="KW-1133">Transmembrane helix</keyword>
<dbReference type="RefSeq" id="WP_185143949.1">
    <property type="nucleotide sequence ID" value="NZ_JACJVP010000027.1"/>
</dbReference>
<keyword evidence="4" id="KW-0808">Transferase</keyword>
<dbReference type="EMBL" id="JACJVP010000027">
    <property type="protein sequence ID" value="MBB6672472.1"/>
    <property type="molecule type" value="Genomic_DNA"/>
</dbReference>
<keyword evidence="10" id="KW-1185">Reference proteome</keyword>
<keyword evidence="3" id="KW-0597">Phosphoprotein</keyword>
<gene>
    <name evidence="9" type="ORF">H7C19_17470</name>
</gene>
<keyword evidence="2" id="KW-1003">Cell membrane</keyword>
<evidence type="ECO:0000256" key="3">
    <source>
        <dbReference type="ARBA" id="ARBA00022553"/>
    </source>
</evidence>
<dbReference type="Pfam" id="PF02518">
    <property type="entry name" value="HATPase_c"/>
    <property type="match status" value="1"/>
</dbReference>
<protein>
    <submittedName>
        <fullName evidence="9">Sensor histidine kinase</fullName>
    </submittedName>
</protein>
<dbReference type="Proteomes" id="UP000547209">
    <property type="component" value="Unassembled WGS sequence"/>
</dbReference>
<name>A0A7X0VFW4_9BACL</name>
<dbReference type="InterPro" id="IPR036890">
    <property type="entry name" value="HATPase_C_sf"/>
</dbReference>
<reference evidence="9 10" key="1">
    <citation type="submission" date="2020-08" db="EMBL/GenBank/DDBJ databases">
        <title>Cohnella phylogeny.</title>
        <authorList>
            <person name="Dunlap C."/>
        </authorList>
    </citation>
    <scope>NUCLEOTIDE SEQUENCE [LARGE SCALE GENOMIC DNA]</scope>
    <source>
        <strain evidence="9 10">DSM 28246</strain>
    </source>
</reference>
<dbReference type="AlphaFoldDB" id="A0A7X0VFW4"/>
<organism evidence="9 10">
    <name type="scientific">Cohnella nanjingensis</name>
    <dbReference type="NCBI Taxonomy" id="1387779"/>
    <lineage>
        <taxon>Bacteria</taxon>
        <taxon>Bacillati</taxon>
        <taxon>Bacillota</taxon>
        <taxon>Bacilli</taxon>
        <taxon>Bacillales</taxon>
        <taxon>Paenibacillaceae</taxon>
        <taxon>Cohnella</taxon>
    </lineage>
</organism>
<dbReference type="PANTHER" id="PTHR34220">
    <property type="entry name" value="SENSOR HISTIDINE KINASE YPDA"/>
    <property type="match status" value="1"/>
</dbReference>
<dbReference type="SUPFAM" id="SSF158472">
    <property type="entry name" value="HAMP domain-like"/>
    <property type="match status" value="1"/>
</dbReference>
<dbReference type="PROSITE" id="PS50885">
    <property type="entry name" value="HAMP"/>
    <property type="match status" value="1"/>
</dbReference>
<dbReference type="GO" id="GO:0005886">
    <property type="term" value="C:plasma membrane"/>
    <property type="evidence" value="ECO:0007669"/>
    <property type="project" value="UniProtKB-SubCell"/>
</dbReference>
<evidence type="ECO:0000256" key="1">
    <source>
        <dbReference type="ARBA" id="ARBA00004651"/>
    </source>
</evidence>
<dbReference type="InterPro" id="IPR003660">
    <property type="entry name" value="HAMP_dom"/>
</dbReference>
<sequence length="583" mass="67240">MNRLLNNIRLRNKMLLVYFLCVFAPIVLTNAIFYRVITDNVRDQRIQDIDQAIEQIKNDFRAQVDAAVGLSSFFYTDFGTNEILDKDFENSADYVEAYDSYLRRMLNNYTPLALSLQQVTIYADNPTLLHSGNVGDLSDDVRGMPWYKALRNAPSQPAFVRTETADGRFDCFSLIRRMDYYSERFPREKAVKIDFKTVDLDELFRNLNMQGSMYLLNPSGEIEFTTDPAIDWRASPKVAYASLNTEHSIEFATDYGVTSYLRGWGIVGTVAADEVIREVRKSRDFILGSACVMMVIPTVIILVITRSFNVRIVQILKHMKKVRSQSFETIRAADSRDEIGHLTLEFNRMTLQIKSLIDDVYGAELQKKSLELERRQAQLNALQSQINPHFLFNALETIRMRSLLKDERQTAGIIHSMAKIFRSSLTWNKDRITVNEELEFIVCFLDIQKYRFEDRLNYRIDVDPEAYGCEIPKMLFLPFVENASMHGIEPMKQGGRMEIRIAVTKEILRFSVRDNGVGMSEEQVDKIYGYLGMEGTMGERIGIQNVIYRAKLLYGDRFRFAVDSRPGEGTDIVFEIPRENANV</sequence>
<dbReference type="PANTHER" id="PTHR34220:SF7">
    <property type="entry name" value="SENSOR HISTIDINE KINASE YPDA"/>
    <property type="match status" value="1"/>
</dbReference>